<dbReference type="AlphaFoldDB" id="A0ABD3RYT2"/>
<feature type="compositionally biased region" description="Basic and acidic residues" evidence="1">
    <location>
        <begin position="497"/>
        <end position="518"/>
    </location>
</feature>
<protein>
    <recommendedName>
        <fullName evidence="4">PAS domain-containing protein</fullName>
    </recommendedName>
</protein>
<feature type="compositionally biased region" description="Polar residues" evidence="1">
    <location>
        <begin position="442"/>
        <end position="462"/>
    </location>
</feature>
<dbReference type="EMBL" id="JALLPB020000106">
    <property type="protein sequence ID" value="KAL3817384.1"/>
    <property type="molecule type" value="Genomic_DNA"/>
</dbReference>
<feature type="compositionally biased region" description="Polar residues" evidence="1">
    <location>
        <begin position="483"/>
        <end position="495"/>
    </location>
</feature>
<comment type="caution">
    <text evidence="2">The sequence shown here is derived from an EMBL/GenBank/DDBJ whole genome shotgun (WGS) entry which is preliminary data.</text>
</comment>
<sequence length="880" mass="95266">MTCSPLDPITAAMGGCPLSLPSSSVPQQHPLLPPLFAMMRHAANNNGGGGVAVEHQQQQQQHSLSSNDNKSALGVGSSWYPLSSAYLHPLSLAGGGNGHPNQIMFNSINAKNVGGESLFNSVVNGNVGGCVSTANGGVNANLGGNANISNDNGNECNYPTAASATVHNMANERRDQINAAQVALAGHLHQLTSNFQASHNGIDSNSGGGYNSRNMMTAPLHVAVARPPQPTQHQHHYGITVNGFHPQLNAQANNVLPLMGWGGASHRGCVGGNQNIQQQQQQRMDADQQSKVHGGKDRAGDSSNRGDAAIRHPLENATSGSGRLSAGAIAIAADANDNIRIRENADMPMMMGLMQARNSRERNEREQVRAKKITQLITDLRSEMQGGGWRAEMKSKYQVLSQCRDYMDYLKRYHKTKEADIEQTKKLLEEQQRRQKAAATMHAQSDNEPESIASSVTNSTARSAGRMNSELSVNGLDDEDSSNNRPTSTVDSLQDNDGAKKEEMQHMKGKRENLRVDPRANSLAPAWQQSCNKKSRTSPTATRENLEKGQEGEVGEVLGADQQSYAEMSSISDDDDENMENHSSTPGGRSICFDKANSTMSDITSSNQVEGGQSKNSSSSVSSTAAVVRGLGSSPIKAQCRHHRSNRIHPMNEKYGNKNVNNVKEITVCSTTIASTSHHRKKRRGFHHDYREVFLKSNVPQFIATLSGRIVVWNDFFLLATGLSERDAKRLTIFSIVQSSQLSNLYKMVAKALAEKGEASNSATSAKDGSDTQVECATQNADDDEWRSITLKCIPFSSNNKAKDATYARRGAKTTAPNAKQRPNPLYINVTMMDYENRDQRCFHCVLTDCPGSNGKLGCVTPKLFASLLAPSRTTKSVVA</sequence>
<proteinExistence type="predicted"/>
<feature type="compositionally biased region" description="Polar residues" evidence="1">
    <location>
        <begin position="596"/>
        <end position="613"/>
    </location>
</feature>
<feature type="compositionally biased region" description="Low complexity" evidence="1">
    <location>
        <begin position="274"/>
        <end position="283"/>
    </location>
</feature>
<feature type="compositionally biased region" description="Polar residues" evidence="1">
    <location>
        <begin position="561"/>
        <end position="571"/>
    </location>
</feature>
<evidence type="ECO:0008006" key="4">
    <source>
        <dbReference type="Google" id="ProtNLM"/>
    </source>
</evidence>
<gene>
    <name evidence="2" type="ORF">ACHAXA_005019</name>
</gene>
<feature type="compositionally biased region" description="Polar residues" evidence="1">
    <location>
        <begin position="527"/>
        <end position="543"/>
    </location>
</feature>
<evidence type="ECO:0000313" key="3">
    <source>
        <dbReference type="Proteomes" id="UP001530377"/>
    </source>
</evidence>
<reference evidence="2 3" key="1">
    <citation type="submission" date="2024-10" db="EMBL/GenBank/DDBJ databases">
        <title>Updated reference genomes for cyclostephanoid diatoms.</title>
        <authorList>
            <person name="Roberts W.R."/>
            <person name="Alverson A.J."/>
        </authorList>
    </citation>
    <scope>NUCLEOTIDE SEQUENCE [LARGE SCALE GENOMIC DNA]</scope>
    <source>
        <strain evidence="2 3">AJA228-03</strain>
    </source>
</reference>
<dbReference type="Proteomes" id="UP001530377">
    <property type="component" value="Unassembled WGS sequence"/>
</dbReference>
<organism evidence="2 3">
    <name type="scientific">Cyclostephanos tholiformis</name>
    <dbReference type="NCBI Taxonomy" id="382380"/>
    <lineage>
        <taxon>Eukaryota</taxon>
        <taxon>Sar</taxon>
        <taxon>Stramenopiles</taxon>
        <taxon>Ochrophyta</taxon>
        <taxon>Bacillariophyta</taxon>
        <taxon>Coscinodiscophyceae</taxon>
        <taxon>Thalassiosirophycidae</taxon>
        <taxon>Stephanodiscales</taxon>
        <taxon>Stephanodiscaceae</taxon>
        <taxon>Cyclostephanos</taxon>
    </lineage>
</organism>
<feature type="region of interest" description="Disordered" evidence="1">
    <location>
        <begin position="46"/>
        <end position="70"/>
    </location>
</feature>
<evidence type="ECO:0000313" key="2">
    <source>
        <dbReference type="EMBL" id="KAL3817384.1"/>
    </source>
</evidence>
<feature type="compositionally biased region" description="Low complexity" evidence="1">
    <location>
        <begin position="614"/>
        <end position="623"/>
    </location>
</feature>
<evidence type="ECO:0000256" key="1">
    <source>
        <dbReference type="SAM" id="MobiDB-lite"/>
    </source>
</evidence>
<feature type="compositionally biased region" description="Low complexity" evidence="1">
    <location>
        <begin position="52"/>
        <end position="61"/>
    </location>
</feature>
<name>A0ABD3RYT2_9STRA</name>
<feature type="region of interest" description="Disordered" evidence="1">
    <location>
        <begin position="430"/>
        <end position="625"/>
    </location>
</feature>
<accession>A0ABD3RYT2</accession>
<feature type="compositionally biased region" description="Basic and acidic residues" evidence="1">
    <location>
        <begin position="284"/>
        <end position="300"/>
    </location>
</feature>
<feature type="region of interest" description="Disordered" evidence="1">
    <location>
        <begin position="270"/>
        <end position="321"/>
    </location>
</feature>
<keyword evidence="3" id="KW-1185">Reference proteome</keyword>